<evidence type="ECO:0000256" key="2">
    <source>
        <dbReference type="SAM" id="Phobius"/>
    </source>
</evidence>
<evidence type="ECO:0000313" key="4">
    <source>
        <dbReference type="Proteomes" id="UP000290288"/>
    </source>
</evidence>
<name>A0A4Q2D4G2_9AGAR</name>
<dbReference type="PANTHER" id="PTHR37848:SF1">
    <property type="entry name" value="SUN DOMAIN-CONTAINING PROTEIN"/>
    <property type="match status" value="1"/>
</dbReference>
<feature type="compositionally biased region" description="Pro residues" evidence="1">
    <location>
        <begin position="492"/>
        <end position="502"/>
    </location>
</feature>
<comment type="caution">
    <text evidence="3">The sequence shown here is derived from an EMBL/GenBank/DDBJ whole genome shotgun (WGS) entry which is preliminary data.</text>
</comment>
<feature type="compositionally biased region" description="Polar residues" evidence="1">
    <location>
        <begin position="458"/>
        <end position="491"/>
    </location>
</feature>
<dbReference type="EMBL" id="SDEE01000867">
    <property type="protein sequence ID" value="RXW13632.1"/>
    <property type="molecule type" value="Genomic_DNA"/>
</dbReference>
<feature type="region of interest" description="Disordered" evidence="1">
    <location>
        <begin position="1"/>
        <end position="42"/>
    </location>
</feature>
<feature type="transmembrane region" description="Helical" evidence="2">
    <location>
        <begin position="390"/>
        <end position="407"/>
    </location>
</feature>
<feature type="compositionally biased region" description="Low complexity" evidence="1">
    <location>
        <begin position="18"/>
        <end position="30"/>
    </location>
</feature>
<protein>
    <submittedName>
        <fullName evidence="3">Uncharacterized protein</fullName>
    </submittedName>
</protein>
<dbReference type="PANTHER" id="PTHR37848">
    <property type="entry name" value="EXPRESSED PROTEIN"/>
    <property type="match status" value="1"/>
</dbReference>
<keyword evidence="2" id="KW-0472">Membrane</keyword>
<feature type="compositionally biased region" description="Low complexity" evidence="1">
    <location>
        <begin position="507"/>
        <end position="521"/>
    </location>
</feature>
<dbReference type="OrthoDB" id="203796at2759"/>
<sequence length="581" mass="64947">MITLPKDEEARLESQRARFSPSSPGSSRSVPFRDSDPTETDALLGEVDPHAAAWLSGGSTSTNSALFRGGHSTVDDAAGSSSHTNFDGPPPDFAPYEAEYFEVGNEDICSHDPHLNSDGEALYRFILARAQRPPFTRVQIRGTHTEHKTRWVTRTASDGRSRQELENYTETVTDFSFCIDIKPTIYTTRATDGAVGGPIPIEPIHWSVADHVPAYRGKMVKEVEEVRIPGMGGIRREKRKAKRKEKKIRDKWAEEVSGRGLPPWCEEQELDLEGERPSSLVLAGSMSPQLSSTSNPWVESLAAIEQHPLRGSKTIRQWADEYCASPKHLKEFVYTQELYGWNMQQIESAIRSTVQATPYNGKLEIYFTKHRSKIYIRPDNRLSRMLSNKWLKFLSIILLIFPFIWLFKRFHSRGGGRWEVCGGAYPLKRWVPIEDDNSGGATGDPSLPPYAPFDTAENHSQSSSPAWRHQQLPSSASSTLPRTPFSATPSGLPTPMPSPSPFADPFSYPSSIARTRSSSSRVMQTPSGPKKLLGLREGEWFRRWEQAIARAVLMRYQSTEPLPEGAYGYAGPVIALDGYMG</sequence>
<accession>A0A4Q2D4G2</accession>
<reference evidence="3 4" key="1">
    <citation type="submission" date="2019-01" db="EMBL/GenBank/DDBJ databases">
        <title>Draft genome sequence of Psathyrella aberdarensis IHI B618.</title>
        <authorList>
            <person name="Buettner E."/>
            <person name="Kellner H."/>
        </authorList>
    </citation>
    <scope>NUCLEOTIDE SEQUENCE [LARGE SCALE GENOMIC DNA]</scope>
    <source>
        <strain evidence="3 4">IHI B618</strain>
    </source>
</reference>
<dbReference type="AlphaFoldDB" id="A0A4Q2D4G2"/>
<proteinExistence type="predicted"/>
<organism evidence="3 4">
    <name type="scientific">Candolleomyces aberdarensis</name>
    <dbReference type="NCBI Taxonomy" id="2316362"/>
    <lineage>
        <taxon>Eukaryota</taxon>
        <taxon>Fungi</taxon>
        <taxon>Dikarya</taxon>
        <taxon>Basidiomycota</taxon>
        <taxon>Agaricomycotina</taxon>
        <taxon>Agaricomycetes</taxon>
        <taxon>Agaricomycetidae</taxon>
        <taxon>Agaricales</taxon>
        <taxon>Agaricineae</taxon>
        <taxon>Psathyrellaceae</taxon>
        <taxon>Candolleomyces</taxon>
    </lineage>
</organism>
<feature type="compositionally biased region" description="Basic and acidic residues" evidence="1">
    <location>
        <begin position="1"/>
        <end position="16"/>
    </location>
</feature>
<evidence type="ECO:0000313" key="3">
    <source>
        <dbReference type="EMBL" id="RXW13632.1"/>
    </source>
</evidence>
<feature type="region of interest" description="Disordered" evidence="1">
    <location>
        <begin position="436"/>
        <end position="530"/>
    </location>
</feature>
<keyword evidence="2" id="KW-0812">Transmembrane</keyword>
<keyword evidence="4" id="KW-1185">Reference proteome</keyword>
<evidence type="ECO:0000256" key="1">
    <source>
        <dbReference type="SAM" id="MobiDB-lite"/>
    </source>
</evidence>
<gene>
    <name evidence="3" type="ORF">EST38_g12223</name>
</gene>
<keyword evidence="2" id="KW-1133">Transmembrane helix</keyword>
<dbReference type="Proteomes" id="UP000290288">
    <property type="component" value="Unassembled WGS sequence"/>
</dbReference>